<feature type="domain" description="Manganese/iron superoxide dismutase N-terminal" evidence="9">
    <location>
        <begin position="18"/>
        <end position="93"/>
    </location>
</feature>
<keyword evidence="5" id="KW-0408">Iron</keyword>
<organism evidence="11 12">
    <name type="scientific">Halteria grandinella</name>
    <dbReference type="NCBI Taxonomy" id="5974"/>
    <lineage>
        <taxon>Eukaryota</taxon>
        <taxon>Sar</taxon>
        <taxon>Alveolata</taxon>
        <taxon>Ciliophora</taxon>
        <taxon>Intramacronucleata</taxon>
        <taxon>Spirotrichea</taxon>
        <taxon>Stichotrichia</taxon>
        <taxon>Sporadotrichida</taxon>
        <taxon>Halteriidae</taxon>
        <taxon>Halteria</taxon>
    </lineage>
</organism>
<dbReference type="GO" id="GO:0004784">
    <property type="term" value="F:superoxide dismutase activity"/>
    <property type="evidence" value="ECO:0007669"/>
    <property type="project" value="UniProtKB-EC"/>
</dbReference>
<feature type="binding site" evidence="7">
    <location>
        <position position="178"/>
    </location>
    <ligand>
        <name>Mn(2+)</name>
        <dbReference type="ChEBI" id="CHEBI:29035"/>
    </ligand>
</feature>
<dbReference type="InterPro" id="IPR001189">
    <property type="entry name" value="Mn/Fe_SOD"/>
</dbReference>
<dbReference type="InterPro" id="IPR019833">
    <property type="entry name" value="Mn/Fe_SOD_BS"/>
</dbReference>
<name>A0A8J8SZA7_HALGN</name>
<evidence type="ECO:0000256" key="3">
    <source>
        <dbReference type="ARBA" id="ARBA00022723"/>
    </source>
</evidence>
<gene>
    <name evidence="11" type="ORF">FGO68_gene4283</name>
</gene>
<dbReference type="PANTHER" id="PTHR11404:SF6">
    <property type="entry name" value="SUPEROXIDE DISMUTASE [MN], MITOCHONDRIAL"/>
    <property type="match status" value="1"/>
</dbReference>
<dbReference type="EMBL" id="RRYP01014137">
    <property type="protein sequence ID" value="TNV76130.1"/>
    <property type="molecule type" value="Genomic_DNA"/>
</dbReference>
<dbReference type="InterPro" id="IPR036324">
    <property type="entry name" value="Mn/Fe_SOD_N_sf"/>
</dbReference>
<evidence type="ECO:0000259" key="9">
    <source>
        <dbReference type="Pfam" id="PF00081"/>
    </source>
</evidence>
<feature type="binding site" evidence="7">
    <location>
        <position position="86"/>
    </location>
    <ligand>
        <name>Mn(2+)</name>
        <dbReference type="ChEBI" id="CHEBI:29035"/>
    </ligand>
</feature>
<dbReference type="InterPro" id="IPR036314">
    <property type="entry name" value="SOD_C_sf"/>
</dbReference>
<dbReference type="FunFam" id="3.55.40.20:FF:000004">
    <property type="entry name" value="Superoxide dismutase [Fe]"/>
    <property type="match status" value="1"/>
</dbReference>
<feature type="binding site" evidence="7">
    <location>
        <position position="38"/>
    </location>
    <ligand>
        <name>Mn(2+)</name>
        <dbReference type="ChEBI" id="CHEBI:29035"/>
    </ligand>
</feature>
<dbReference type="EC" id="1.15.1.1" evidence="8"/>
<dbReference type="InterPro" id="IPR019831">
    <property type="entry name" value="Mn/Fe_SOD_N"/>
</dbReference>
<comment type="cofactor">
    <cofactor evidence="1">
        <name>Fe cation</name>
        <dbReference type="ChEBI" id="CHEBI:24875"/>
    </cofactor>
</comment>
<dbReference type="AlphaFoldDB" id="A0A8J8SZA7"/>
<dbReference type="PROSITE" id="PS00088">
    <property type="entry name" value="SOD_MN"/>
    <property type="match status" value="1"/>
</dbReference>
<dbReference type="Proteomes" id="UP000785679">
    <property type="component" value="Unassembled WGS sequence"/>
</dbReference>
<dbReference type="PANTHER" id="PTHR11404">
    <property type="entry name" value="SUPEROXIDE DISMUTASE 2"/>
    <property type="match status" value="1"/>
</dbReference>
<dbReference type="GO" id="GO:0030145">
    <property type="term" value="F:manganese ion binding"/>
    <property type="evidence" value="ECO:0007669"/>
    <property type="project" value="TreeGrafter"/>
</dbReference>
<keyword evidence="12" id="KW-1185">Reference proteome</keyword>
<dbReference type="Gene3D" id="1.10.287.990">
    <property type="entry name" value="Fe,Mn superoxide dismutase (SOD) domain"/>
    <property type="match status" value="1"/>
</dbReference>
<evidence type="ECO:0000256" key="6">
    <source>
        <dbReference type="ARBA" id="ARBA00049204"/>
    </source>
</evidence>
<dbReference type="Pfam" id="PF00081">
    <property type="entry name" value="Sod_Fe_N"/>
    <property type="match status" value="1"/>
</dbReference>
<evidence type="ECO:0000256" key="8">
    <source>
        <dbReference type="RuleBase" id="RU000414"/>
    </source>
</evidence>
<comment type="similarity">
    <text evidence="2 8">Belongs to the iron/manganese superoxide dismutase family.</text>
</comment>
<evidence type="ECO:0000256" key="2">
    <source>
        <dbReference type="ARBA" id="ARBA00008714"/>
    </source>
</evidence>
<keyword evidence="4 8" id="KW-0560">Oxidoreductase</keyword>
<feature type="binding site" evidence="7">
    <location>
        <position position="182"/>
    </location>
    <ligand>
        <name>Mn(2+)</name>
        <dbReference type="ChEBI" id="CHEBI:29035"/>
    </ligand>
</feature>
<evidence type="ECO:0000256" key="4">
    <source>
        <dbReference type="ARBA" id="ARBA00023002"/>
    </source>
</evidence>
<proteinExistence type="inferred from homology"/>
<evidence type="ECO:0000256" key="1">
    <source>
        <dbReference type="ARBA" id="ARBA00001962"/>
    </source>
</evidence>
<sequence>MRSLSTAAAPAPRISQTPLPYELNALEPVLTQTQMDYHYNRHHKTYVTKYNEKLDQIEAAQAKKDYPAIARIAREIRFFGGGNWNHTFFWESLAPVKLGGGVRPSDSSPLSGLIKSSWGSYDAFIASFNAETAAIQGSGWGWLVYNKSTKSLEYRATANQDLITDQQPSGLVPLLNVDIWEHAFYIDYKHAKADFLKDVWKVVNWAKVEQRLGEATK</sequence>
<evidence type="ECO:0000313" key="11">
    <source>
        <dbReference type="EMBL" id="TNV76130.1"/>
    </source>
</evidence>
<comment type="caution">
    <text evidence="11">The sequence shown here is derived from an EMBL/GenBank/DDBJ whole genome shotgun (WGS) entry which is preliminary data.</text>
</comment>
<dbReference type="PIRSF" id="PIRSF000349">
    <property type="entry name" value="SODismutase"/>
    <property type="match status" value="1"/>
</dbReference>
<comment type="catalytic activity">
    <reaction evidence="6 8">
        <text>2 superoxide + 2 H(+) = H2O2 + O2</text>
        <dbReference type="Rhea" id="RHEA:20696"/>
        <dbReference type="ChEBI" id="CHEBI:15378"/>
        <dbReference type="ChEBI" id="CHEBI:15379"/>
        <dbReference type="ChEBI" id="CHEBI:16240"/>
        <dbReference type="ChEBI" id="CHEBI:18421"/>
        <dbReference type="EC" id="1.15.1.1"/>
    </reaction>
</comment>
<evidence type="ECO:0000259" key="10">
    <source>
        <dbReference type="Pfam" id="PF02777"/>
    </source>
</evidence>
<evidence type="ECO:0000256" key="5">
    <source>
        <dbReference type="ARBA" id="ARBA00023004"/>
    </source>
</evidence>
<dbReference type="GO" id="GO:0005739">
    <property type="term" value="C:mitochondrion"/>
    <property type="evidence" value="ECO:0007669"/>
    <property type="project" value="TreeGrafter"/>
</dbReference>
<dbReference type="InterPro" id="IPR050265">
    <property type="entry name" value="Fe/Mn_Superoxide_Dismutase"/>
</dbReference>
<keyword evidence="3 7" id="KW-0479">Metal-binding</keyword>
<dbReference type="InterPro" id="IPR019832">
    <property type="entry name" value="Mn/Fe_SOD_C"/>
</dbReference>
<comment type="function">
    <text evidence="8">Destroys radicals which are normally produced within the cells and which are toxic to biological systems.</text>
</comment>
<dbReference type="OrthoDB" id="239262at2759"/>
<dbReference type="SUPFAM" id="SSF46609">
    <property type="entry name" value="Fe,Mn superoxide dismutase (SOD), N-terminal domain"/>
    <property type="match status" value="1"/>
</dbReference>
<reference evidence="11" key="1">
    <citation type="submission" date="2019-06" db="EMBL/GenBank/DDBJ databases">
        <authorList>
            <person name="Zheng W."/>
        </authorList>
    </citation>
    <scope>NUCLEOTIDE SEQUENCE</scope>
    <source>
        <strain evidence="11">QDHG01</strain>
    </source>
</reference>
<feature type="domain" description="Manganese/iron superoxide dismutase C-terminal" evidence="10">
    <location>
        <begin position="109"/>
        <end position="211"/>
    </location>
</feature>
<dbReference type="Pfam" id="PF02777">
    <property type="entry name" value="Sod_Fe_C"/>
    <property type="match status" value="1"/>
</dbReference>
<dbReference type="SUPFAM" id="SSF54719">
    <property type="entry name" value="Fe,Mn superoxide dismutase (SOD), C-terminal domain"/>
    <property type="match status" value="1"/>
</dbReference>
<protein>
    <recommendedName>
        <fullName evidence="8">Superoxide dismutase</fullName>
        <ecNumber evidence="8">1.15.1.1</ecNumber>
    </recommendedName>
</protein>
<dbReference type="PRINTS" id="PR01703">
    <property type="entry name" value="MNSODISMTASE"/>
</dbReference>
<evidence type="ECO:0000313" key="12">
    <source>
        <dbReference type="Proteomes" id="UP000785679"/>
    </source>
</evidence>
<dbReference type="Gene3D" id="3.55.40.20">
    <property type="entry name" value="Iron/manganese superoxide dismutase, C-terminal domain"/>
    <property type="match status" value="1"/>
</dbReference>
<accession>A0A8J8SZA7</accession>
<evidence type="ECO:0000256" key="7">
    <source>
        <dbReference type="PIRSR" id="PIRSR000349-1"/>
    </source>
</evidence>